<dbReference type="EMBL" id="CP046234">
    <property type="protein sequence ID" value="WFD46035.1"/>
    <property type="molecule type" value="Genomic_DNA"/>
</dbReference>
<keyword evidence="4" id="KW-1185">Reference proteome</keyword>
<feature type="region of interest" description="Disordered" evidence="1">
    <location>
        <begin position="40"/>
        <end position="70"/>
    </location>
</feature>
<feature type="compositionally biased region" description="Basic and acidic residues" evidence="1">
    <location>
        <begin position="117"/>
        <end position="126"/>
    </location>
</feature>
<feature type="region of interest" description="Disordered" evidence="1">
    <location>
        <begin position="240"/>
        <end position="274"/>
    </location>
</feature>
<feature type="compositionally biased region" description="Polar residues" evidence="1">
    <location>
        <begin position="1"/>
        <end position="14"/>
    </location>
</feature>
<proteinExistence type="predicted"/>
<feature type="compositionally biased region" description="Basic and acidic residues" evidence="1">
    <location>
        <begin position="240"/>
        <end position="250"/>
    </location>
</feature>
<name>A0ABY8ELZ4_MALFU</name>
<evidence type="ECO:0000256" key="2">
    <source>
        <dbReference type="SAM" id="Phobius"/>
    </source>
</evidence>
<feature type="region of interest" description="Disordered" evidence="1">
    <location>
        <begin position="95"/>
        <end position="126"/>
    </location>
</feature>
<feature type="transmembrane region" description="Helical" evidence="2">
    <location>
        <begin position="197"/>
        <end position="228"/>
    </location>
</feature>
<gene>
    <name evidence="3" type="ORF">GLX27_000663</name>
</gene>
<evidence type="ECO:0000313" key="3">
    <source>
        <dbReference type="EMBL" id="WFD46035.1"/>
    </source>
</evidence>
<keyword evidence="2" id="KW-0472">Membrane</keyword>
<feature type="compositionally biased region" description="Basic residues" evidence="1">
    <location>
        <begin position="98"/>
        <end position="107"/>
    </location>
</feature>
<reference evidence="3 4" key="1">
    <citation type="journal article" date="2020" name="Elife">
        <title>Loss of centromere function drives karyotype evolution in closely related Malassezia species.</title>
        <authorList>
            <person name="Sankaranarayanan S.R."/>
            <person name="Ianiri G."/>
            <person name="Coelho M.A."/>
            <person name="Reza M.H."/>
            <person name="Thimmappa B.C."/>
            <person name="Ganguly P."/>
            <person name="Vadnala R.N."/>
            <person name="Sun S."/>
            <person name="Siddharthan R."/>
            <person name="Tellgren-Roth C."/>
            <person name="Dawson T.L."/>
            <person name="Heitman J."/>
            <person name="Sanyal K."/>
        </authorList>
    </citation>
    <scope>NUCLEOTIDE SEQUENCE [LARGE SCALE GENOMIC DNA]</scope>
    <source>
        <strain evidence="3">CBS14141</strain>
    </source>
</reference>
<evidence type="ECO:0000313" key="4">
    <source>
        <dbReference type="Proteomes" id="UP000818624"/>
    </source>
</evidence>
<sequence>MVRTVWSASRSQTPMRAGRASQDDIPDTWDYVPQLQNEAHMTSRQENRLIPSALRPSTSAPDGLRAPSEPTIRRLYRSARVWLSTQEEGLDKAPMPTARHRQYRQRSRATERPMQPIREERGEKRQEDVALDEYLASLDSMLSSVRTQNQGNLSRAHRNAIRAKLEQGIERLNREPPPRELAMRRMEHRLTVLSENYAIPMMVGMAVVMMRITLLIMAMFCHTFGILYDAPQRRIRAAPEQEISRNEHHGAPYTPTSAANRRTYTPVSPQPQSKVNEWLRECEKQPSRSPFPFSPSAGGGRSMYGGLPLQYLLSESADLVRRLTQTPATLALSRQDAPQSLALSHAPAESKRTYPNVTHLSEVFARAVKRSPLPDQVRLLVRMVGATLHHVEQRFGVWRNVSTWLVHGMSALIRFIQAHNIHVLVVRAMLTTLESFFAAIRAYQTEPPPVA</sequence>
<protein>
    <submittedName>
        <fullName evidence="3">Uncharacterized protein</fullName>
    </submittedName>
</protein>
<organism evidence="3 4">
    <name type="scientific">Malassezia furfur</name>
    <name type="common">Pityriasis versicolor infection agent</name>
    <name type="synonym">Pityrosporum furfur</name>
    <dbReference type="NCBI Taxonomy" id="55194"/>
    <lineage>
        <taxon>Eukaryota</taxon>
        <taxon>Fungi</taxon>
        <taxon>Dikarya</taxon>
        <taxon>Basidiomycota</taxon>
        <taxon>Ustilaginomycotina</taxon>
        <taxon>Malasseziomycetes</taxon>
        <taxon>Malasseziales</taxon>
        <taxon>Malasseziaceae</taxon>
        <taxon>Malassezia</taxon>
    </lineage>
</organism>
<evidence type="ECO:0000256" key="1">
    <source>
        <dbReference type="SAM" id="MobiDB-lite"/>
    </source>
</evidence>
<feature type="compositionally biased region" description="Polar residues" evidence="1">
    <location>
        <begin position="254"/>
        <end position="274"/>
    </location>
</feature>
<feature type="region of interest" description="Disordered" evidence="1">
    <location>
        <begin position="1"/>
        <end position="26"/>
    </location>
</feature>
<keyword evidence="2" id="KW-1133">Transmembrane helix</keyword>
<keyword evidence="2" id="KW-0812">Transmembrane</keyword>
<dbReference type="Proteomes" id="UP000818624">
    <property type="component" value="Chromosome 1"/>
</dbReference>
<accession>A0ABY8ELZ4</accession>